<accession>A0A518G7D3</accession>
<evidence type="ECO:0000313" key="4">
    <source>
        <dbReference type="Proteomes" id="UP000318017"/>
    </source>
</evidence>
<dbReference type="Proteomes" id="UP000318017">
    <property type="component" value="Chromosome"/>
</dbReference>
<dbReference type="GO" id="GO:0047753">
    <property type="term" value="F:choline-sulfatase activity"/>
    <property type="evidence" value="ECO:0007669"/>
    <property type="project" value="UniProtKB-EC"/>
</dbReference>
<keyword evidence="3" id="KW-0378">Hydrolase</keyword>
<dbReference type="Gene3D" id="3.40.720.10">
    <property type="entry name" value="Alkaline Phosphatase, subunit A"/>
    <property type="match status" value="1"/>
</dbReference>
<dbReference type="SUPFAM" id="SSF53649">
    <property type="entry name" value="Alkaline phosphatase-like"/>
    <property type="match status" value="1"/>
</dbReference>
<dbReference type="PANTHER" id="PTHR42693">
    <property type="entry name" value="ARYLSULFATASE FAMILY MEMBER"/>
    <property type="match status" value="1"/>
</dbReference>
<feature type="domain" description="Sulfatase N-terminal" evidence="2">
    <location>
        <begin position="28"/>
        <end position="353"/>
    </location>
</feature>
<dbReference type="EC" id="3.1.6.6" evidence="3"/>
<dbReference type="InterPro" id="IPR050738">
    <property type="entry name" value="Sulfatase"/>
</dbReference>
<evidence type="ECO:0000256" key="1">
    <source>
        <dbReference type="ARBA" id="ARBA00008779"/>
    </source>
</evidence>
<dbReference type="InterPro" id="IPR000917">
    <property type="entry name" value="Sulfatase_N"/>
</dbReference>
<keyword evidence="4" id="KW-1185">Reference proteome</keyword>
<dbReference type="GO" id="GO:0004065">
    <property type="term" value="F:arylsulfatase activity"/>
    <property type="evidence" value="ECO:0007669"/>
    <property type="project" value="TreeGrafter"/>
</dbReference>
<gene>
    <name evidence="3" type="primary">betC_6</name>
    <name evidence="3" type="ORF">Q31a_28160</name>
</gene>
<dbReference type="KEGG" id="ahel:Q31a_28160"/>
<sequence length="470" mass="52186">MKYFLLLICCLGTWGDLAGQACMAAERPNIVLVFIDDMGWGDFSCFGNEDATTPNIDRLAAEGIRFEQFYVNSPICSPSRTAISTGQYPQRWRITSYLNHRKANEERGMAQWLDPQAPMLARSLQQAGYATGHFGKWHMGGQRDVNDAPTIQTYGFDESLTNFEGMGPKLLPLTLKPGQEKPGRIWEDAENLGAGFRWMLRSEITGGFVDAAIPFIDQAVANDKPFYINLWPDDVHGPYWPPVESWGDGSKRRLYLSVLESMDQQFGRLFDRIRSDAKLRDNTLILICSDNGPAPGAGEAGPFRGFKTHLYEGGIRSPLIVWGPNFLRKKGYNNTESVFSAVDLAPTLLAFTDTTFPAGIQFDGEPLVATLLGDGGSRAAPLFFRRPPDRDSYYGVDDLPDLAVRAGKWKLLCEYDGSAPELYDMQTDRGESSNVAANHADIVAHLTRSLLAWHKSMPPDNGPILSKQAK</sequence>
<evidence type="ECO:0000313" key="3">
    <source>
        <dbReference type="EMBL" id="QDV24498.1"/>
    </source>
</evidence>
<dbReference type="PANTHER" id="PTHR42693:SF33">
    <property type="entry name" value="ARYLSULFATASE"/>
    <property type="match status" value="1"/>
</dbReference>
<dbReference type="AlphaFoldDB" id="A0A518G7D3"/>
<comment type="similarity">
    <text evidence="1">Belongs to the sulfatase family.</text>
</comment>
<dbReference type="EMBL" id="CP036298">
    <property type="protein sequence ID" value="QDV24498.1"/>
    <property type="molecule type" value="Genomic_DNA"/>
</dbReference>
<dbReference type="Gene3D" id="3.30.1120.10">
    <property type="match status" value="1"/>
</dbReference>
<dbReference type="InterPro" id="IPR017850">
    <property type="entry name" value="Alkaline_phosphatase_core_sf"/>
</dbReference>
<dbReference type="Pfam" id="PF00884">
    <property type="entry name" value="Sulfatase"/>
    <property type="match status" value="1"/>
</dbReference>
<protein>
    <submittedName>
        <fullName evidence="3">Choline-sulfatase</fullName>
        <ecNumber evidence="3">3.1.6.6</ecNumber>
    </submittedName>
</protein>
<reference evidence="3 4" key="1">
    <citation type="submission" date="2019-02" db="EMBL/GenBank/DDBJ databases">
        <title>Deep-cultivation of Planctomycetes and their phenomic and genomic characterization uncovers novel biology.</title>
        <authorList>
            <person name="Wiegand S."/>
            <person name="Jogler M."/>
            <person name="Boedeker C."/>
            <person name="Pinto D."/>
            <person name="Vollmers J."/>
            <person name="Rivas-Marin E."/>
            <person name="Kohn T."/>
            <person name="Peeters S.H."/>
            <person name="Heuer A."/>
            <person name="Rast P."/>
            <person name="Oberbeckmann S."/>
            <person name="Bunk B."/>
            <person name="Jeske O."/>
            <person name="Meyerdierks A."/>
            <person name="Storesund J.E."/>
            <person name="Kallscheuer N."/>
            <person name="Luecker S."/>
            <person name="Lage O.M."/>
            <person name="Pohl T."/>
            <person name="Merkel B.J."/>
            <person name="Hornburger P."/>
            <person name="Mueller R.-W."/>
            <person name="Bruemmer F."/>
            <person name="Labrenz M."/>
            <person name="Spormann A.M."/>
            <person name="Op den Camp H."/>
            <person name="Overmann J."/>
            <person name="Amann R."/>
            <person name="Jetten M.S.M."/>
            <person name="Mascher T."/>
            <person name="Medema M.H."/>
            <person name="Devos D.P."/>
            <person name="Kaster A.-K."/>
            <person name="Ovreas L."/>
            <person name="Rohde M."/>
            <person name="Galperin M.Y."/>
            <person name="Jogler C."/>
        </authorList>
    </citation>
    <scope>NUCLEOTIDE SEQUENCE [LARGE SCALE GENOMIC DNA]</scope>
    <source>
        <strain evidence="3 4">Q31a</strain>
    </source>
</reference>
<dbReference type="OrthoDB" id="9783154at2"/>
<proteinExistence type="inferred from homology"/>
<evidence type="ECO:0000259" key="2">
    <source>
        <dbReference type="Pfam" id="PF00884"/>
    </source>
</evidence>
<name>A0A518G7D3_9BACT</name>
<organism evidence="3 4">
    <name type="scientific">Aureliella helgolandensis</name>
    <dbReference type="NCBI Taxonomy" id="2527968"/>
    <lineage>
        <taxon>Bacteria</taxon>
        <taxon>Pseudomonadati</taxon>
        <taxon>Planctomycetota</taxon>
        <taxon>Planctomycetia</taxon>
        <taxon>Pirellulales</taxon>
        <taxon>Pirellulaceae</taxon>
        <taxon>Aureliella</taxon>
    </lineage>
</organism>